<protein>
    <submittedName>
        <fullName evidence="4">Alginate lyase family protein</fullName>
    </submittedName>
</protein>
<evidence type="ECO:0000313" key="5">
    <source>
        <dbReference type="Proteomes" id="UP001017257"/>
    </source>
</evidence>
<evidence type="ECO:0000256" key="1">
    <source>
        <dbReference type="ARBA" id="ARBA00022729"/>
    </source>
</evidence>
<keyword evidence="2 4" id="KW-0456">Lyase</keyword>
<dbReference type="SUPFAM" id="SSF48230">
    <property type="entry name" value="Chondroitin AC/alginate lyase"/>
    <property type="match status" value="1"/>
</dbReference>
<organism evidence="4 5">
    <name type="scientific">Microvirga terrae</name>
    <dbReference type="NCBI Taxonomy" id="2740529"/>
    <lineage>
        <taxon>Bacteria</taxon>
        <taxon>Pseudomonadati</taxon>
        <taxon>Pseudomonadota</taxon>
        <taxon>Alphaproteobacteria</taxon>
        <taxon>Hyphomicrobiales</taxon>
        <taxon>Methylobacteriaceae</taxon>
        <taxon>Microvirga</taxon>
    </lineage>
</organism>
<dbReference type="Gene3D" id="1.50.10.100">
    <property type="entry name" value="Chondroitin AC/alginate lyase"/>
    <property type="match status" value="1"/>
</dbReference>
<keyword evidence="5" id="KW-1185">Reference proteome</keyword>
<dbReference type="InterPro" id="IPR008929">
    <property type="entry name" value="Chondroitin_lyas"/>
</dbReference>
<evidence type="ECO:0000259" key="3">
    <source>
        <dbReference type="Pfam" id="PF05426"/>
    </source>
</evidence>
<dbReference type="InterPro" id="IPR008397">
    <property type="entry name" value="Alginate_lyase_dom"/>
</dbReference>
<reference evidence="4" key="1">
    <citation type="submission" date="2022-08" db="EMBL/GenBank/DDBJ databases">
        <title>Microvirga terrae sp. nov., isolated from soil.</title>
        <authorList>
            <person name="Kim K.H."/>
            <person name="Seo Y.L."/>
            <person name="Kim J.M."/>
            <person name="Lee J.K."/>
            <person name="Han D.M."/>
            <person name="Jeon C.O."/>
        </authorList>
    </citation>
    <scope>NUCLEOTIDE SEQUENCE</scope>
    <source>
        <strain evidence="4">R24</strain>
    </source>
</reference>
<feature type="domain" description="Alginate lyase" evidence="3">
    <location>
        <begin position="84"/>
        <end position="321"/>
    </location>
</feature>
<dbReference type="Proteomes" id="UP001017257">
    <property type="component" value="Chromosome"/>
</dbReference>
<dbReference type="Pfam" id="PF05426">
    <property type="entry name" value="Alginate_lyase"/>
    <property type="match status" value="1"/>
</dbReference>
<gene>
    <name evidence="4" type="ORF">HPT29_009905</name>
</gene>
<proteinExistence type="predicted"/>
<dbReference type="RefSeq" id="WP_173946526.1">
    <property type="nucleotide sequence ID" value="NZ_CP102845.1"/>
</dbReference>
<sequence>MIAPADRGRRDGGLRMMMEWAVSRHVLRPVLAVAALLGVLSSIAPSHAQGAGYLVPAPAKDAVQAKPKYECDAPDAPVITLDTQSKYRQDDARRATIDEEAEEAYSEAVEPLRAYGKTLARIANAYVKSTPKNTAAAACALTWLDHWASAKAMTDLRSRQAHFNLGQALAGFALAYLQIRNAPGLDDEQKKRVEGWLKALGRQIADAKDVGKGVSGRNNHRYWAGLSATAAGIASGDRRLTEWGLDSSRIGLAQVTPDGTLPLEINRGKRARDYHVFAVEPLVATAELAHSQGVDLYAEHGGALSRLVNRVVESLDDPAFFEKATGTPQEPYSGDGTVPPHRIAWLEIHENRHPSPKAAAILSAKRPVASSGIGGNTTLLFHDED</sequence>
<name>A0ABY5RVX4_9HYPH</name>
<dbReference type="GO" id="GO:0016829">
    <property type="term" value="F:lyase activity"/>
    <property type="evidence" value="ECO:0007669"/>
    <property type="project" value="UniProtKB-KW"/>
</dbReference>
<accession>A0ABY5RVX4</accession>
<keyword evidence="1" id="KW-0732">Signal</keyword>
<dbReference type="EMBL" id="CP102845">
    <property type="protein sequence ID" value="UVF21401.1"/>
    <property type="molecule type" value="Genomic_DNA"/>
</dbReference>
<evidence type="ECO:0000256" key="2">
    <source>
        <dbReference type="ARBA" id="ARBA00023239"/>
    </source>
</evidence>
<evidence type="ECO:0000313" key="4">
    <source>
        <dbReference type="EMBL" id="UVF21401.1"/>
    </source>
</evidence>